<organism evidence="2 3">
    <name type="scientific">Kitasatospora viridis</name>
    <dbReference type="NCBI Taxonomy" id="281105"/>
    <lineage>
        <taxon>Bacteria</taxon>
        <taxon>Bacillati</taxon>
        <taxon>Actinomycetota</taxon>
        <taxon>Actinomycetes</taxon>
        <taxon>Kitasatosporales</taxon>
        <taxon>Streptomycetaceae</taxon>
        <taxon>Kitasatospora</taxon>
    </lineage>
</organism>
<dbReference type="Proteomes" id="UP000317940">
    <property type="component" value="Unassembled WGS sequence"/>
</dbReference>
<dbReference type="RefSeq" id="WP_145904846.1">
    <property type="nucleotide sequence ID" value="NZ_BAAAMZ010000024.1"/>
</dbReference>
<dbReference type="OrthoDB" id="3873598at2"/>
<evidence type="ECO:0000313" key="2">
    <source>
        <dbReference type="EMBL" id="TWF98403.1"/>
    </source>
</evidence>
<dbReference type="EMBL" id="VIWT01000001">
    <property type="protein sequence ID" value="TWF98403.1"/>
    <property type="molecule type" value="Genomic_DNA"/>
</dbReference>
<accession>A0A561UGB9</accession>
<comment type="caution">
    <text evidence="2">The sequence shown here is derived from an EMBL/GenBank/DDBJ whole genome shotgun (WGS) entry which is preliminary data.</text>
</comment>
<dbReference type="AlphaFoldDB" id="A0A561UGB9"/>
<gene>
    <name evidence="2" type="ORF">FHX73_112211</name>
</gene>
<sequence>MTTVLTVEPAAASDREGGPQADTRIPLDQLAALGVAELTAALHRALPGGESGQVAVAAFNSSI</sequence>
<dbReference type="NCBIfam" id="TIGR04268">
    <property type="entry name" value="FxSxx-COOH"/>
    <property type="match status" value="1"/>
</dbReference>
<keyword evidence="3" id="KW-1185">Reference proteome</keyword>
<evidence type="ECO:0000256" key="1">
    <source>
        <dbReference type="SAM" id="MobiDB-lite"/>
    </source>
</evidence>
<protein>
    <submittedName>
        <fullName evidence="2">FXSXX-COOH protein</fullName>
    </submittedName>
</protein>
<evidence type="ECO:0000313" key="3">
    <source>
        <dbReference type="Proteomes" id="UP000317940"/>
    </source>
</evidence>
<proteinExistence type="predicted"/>
<reference evidence="2 3" key="1">
    <citation type="submission" date="2019-06" db="EMBL/GenBank/DDBJ databases">
        <title>Sequencing the genomes of 1000 actinobacteria strains.</title>
        <authorList>
            <person name="Klenk H.-P."/>
        </authorList>
    </citation>
    <scope>NUCLEOTIDE SEQUENCE [LARGE SCALE GENOMIC DNA]</scope>
    <source>
        <strain evidence="2 3">DSM 44826</strain>
    </source>
</reference>
<name>A0A561UGB9_9ACTN</name>
<feature type="region of interest" description="Disordered" evidence="1">
    <location>
        <begin position="1"/>
        <end position="23"/>
    </location>
</feature>
<dbReference type="InterPro" id="IPR026334">
    <property type="entry name" value="FxSxx-COOH"/>
</dbReference>